<dbReference type="SMART" id="SM00450">
    <property type="entry name" value="RHOD"/>
    <property type="match status" value="1"/>
</dbReference>
<proteinExistence type="predicted"/>
<dbReference type="PANTHER" id="PTHR45431:SF3">
    <property type="entry name" value="RHODANESE-LIKE DOMAIN-CONTAINING PROTEIN 15, CHLOROPLASTIC"/>
    <property type="match status" value="1"/>
</dbReference>
<dbReference type="AlphaFoldDB" id="A0A9P4RCN2"/>
<feature type="domain" description="Rhodanese" evidence="1">
    <location>
        <begin position="2"/>
        <end position="96"/>
    </location>
</feature>
<evidence type="ECO:0000259" key="1">
    <source>
        <dbReference type="PROSITE" id="PS50206"/>
    </source>
</evidence>
<dbReference type="Gene3D" id="3.40.250.10">
    <property type="entry name" value="Rhodanese-like domain"/>
    <property type="match status" value="1"/>
</dbReference>
<reference evidence="2" key="1">
    <citation type="journal article" date="2020" name="Stud. Mycol.">
        <title>101 Dothideomycetes genomes: a test case for predicting lifestyles and emergence of pathogens.</title>
        <authorList>
            <person name="Haridas S."/>
            <person name="Albert R."/>
            <person name="Binder M."/>
            <person name="Bloem J."/>
            <person name="Labutti K."/>
            <person name="Salamov A."/>
            <person name="Andreopoulos B."/>
            <person name="Baker S."/>
            <person name="Barry K."/>
            <person name="Bills G."/>
            <person name="Bluhm B."/>
            <person name="Cannon C."/>
            <person name="Castanera R."/>
            <person name="Culley D."/>
            <person name="Daum C."/>
            <person name="Ezra D."/>
            <person name="Gonzalez J."/>
            <person name="Henrissat B."/>
            <person name="Kuo A."/>
            <person name="Liang C."/>
            <person name="Lipzen A."/>
            <person name="Lutzoni F."/>
            <person name="Magnuson J."/>
            <person name="Mondo S."/>
            <person name="Nolan M."/>
            <person name="Ohm R."/>
            <person name="Pangilinan J."/>
            <person name="Park H.-J."/>
            <person name="Ramirez L."/>
            <person name="Alfaro M."/>
            <person name="Sun H."/>
            <person name="Tritt A."/>
            <person name="Yoshinaga Y."/>
            <person name="Zwiers L.-H."/>
            <person name="Turgeon B."/>
            <person name="Goodwin S."/>
            <person name="Spatafora J."/>
            <person name="Crous P."/>
            <person name="Grigoriev I."/>
        </authorList>
    </citation>
    <scope>NUCLEOTIDE SEQUENCE</scope>
    <source>
        <strain evidence="2">CBS 125425</strain>
    </source>
</reference>
<dbReference type="InterPro" id="IPR036873">
    <property type="entry name" value="Rhodanese-like_dom_sf"/>
</dbReference>
<gene>
    <name evidence="2" type="ORF">EJ04DRAFT_168876</name>
</gene>
<dbReference type="InterPro" id="IPR001763">
    <property type="entry name" value="Rhodanese-like_dom"/>
</dbReference>
<evidence type="ECO:0000313" key="3">
    <source>
        <dbReference type="Proteomes" id="UP000799444"/>
    </source>
</evidence>
<dbReference type="SUPFAM" id="SSF52821">
    <property type="entry name" value="Rhodanese/Cell cycle control phosphatase"/>
    <property type="match status" value="1"/>
</dbReference>
<organism evidence="2 3">
    <name type="scientific">Polyplosphaeria fusca</name>
    <dbReference type="NCBI Taxonomy" id="682080"/>
    <lineage>
        <taxon>Eukaryota</taxon>
        <taxon>Fungi</taxon>
        <taxon>Dikarya</taxon>
        <taxon>Ascomycota</taxon>
        <taxon>Pezizomycotina</taxon>
        <taxon>Dothideomycetes</taxon>
        <taxon>Pleosporomycetidae</taxon>
        <taxon>Pleosporales</taxon>
        <taxon>Tetraplosphaeriaceae</taxon>
        <taxon>Polyplosphaeria</taxon>
    </lineage>
</organism>
<comment type="caution">
    <text evidence="2">The sequence shown here is derived from an EMBL/GenBank/DDBJ whole genome shotgun (WGS) entry which is preliminary data.</text>
</comment>
<dbReference type="OrthoDB" id="361797at2759"/>
<accession>A0A9P4RCN2</accession>
<sequence>MEEQKRFLVDVRTPAEFSTGAHGDALNLEFQNIDQLPLVLAEKGIELQKIDAITLYCRSGRRSDIALQTLKGLGYQNVRDIGGFEEALATLKREEAAEISLEVKSSMASMGMKDDGKVHSRKTSLAALMKGLEDCEDNSAQRP</sequence>
<dbReference type="Pfam" id="PF00581">
    <property type="entry name" value="Rhodanese"/>
    <property type="match status" value="1"/>
</dbReference>
<evidence type="ECO:0000313" key="2">
    <source>
        <dbReference type="EMBL" id="KAF2740869.1"/>
    </source>
</evidence>
<protein>
    <recommendedName>
        <fullName evidence="1">Rhodanese domain-containing protein</fullName>
    </recommendedName>
</protein>
<dbReference type="PANTHER" id="PTHR45431">
    <property type="entry name" value="RHODANESE-LIKE DOMAIN-CONTAINING PROTEIN 15, CHLOROPLASTIC"/>
    <property type="match status" value="1"/>
</dbReference>
<dbReference type="EMBL" id="ML996099">
    <property type="protein sequence ID" value="KAF2740869.1"/>
    <property type="molecule type" value="Genomic_DNA"/>
</dbReference>
<name>A0A9P4RCN2_9PLEO</name>
<dbReference type="PROSITE" id="PS50206">
    <property type="entry name" value="RHODANESE_3"/>
    <property type="match status" value="1"/>
</dbReference>
<keyword evidence="3" id="KW-1185">Reference proteome</keyword>
<dbReference type="CDD" id="cd00158">
    <property type="entry name" value="RHOD"/>
    <property type="match status" value="1"/>
</dbReference>
<dbReference type="Proteomes" id="UP000799444">
    <property type="component" value="Unassembled WGS sequence"/>
</dbReference>
<dbReference type="InterPro" id="IPR052367">
    <property type="entry name" value="Thiosulfate_ST/Rhodanese-like"/>
</dbReference>